<feature type="transmembrane region" description="Helical" evidence="10">
    <location>
        <begin position="278"/>
        <end position="299"/>
    </location>
</feature>
<proteinExistence type="inferred from homology"/>
<accession>A0A944D6W0</accession>
<evidence type="ECO:0000256" key="11">
    <source>
        <dbReference type="SAM" id="MobiDB-lite"/>
    </source>
</evidence>
<evidence type="ECO:0000256" key="6">
    <source>
        <dbReference type="ARBA" id="ARBA00022692"/>
    </source>
</evidence>
<dbReference type="InterPro" id="IPR005889">
    <property type="entry name" value="NtrB"/>
</dbReference>
<sequence length="308" mass="32698">MSTLTLSAADAAPEKIDKAASAATPASTPTATPASTPTATPPAPPVRSRGAALPWLRTLIAAVSGIGALVAVWWMVADNVDSFPGPLATWHAAVELFADPFYENGPNDMGIGWNVLYSLQRVGIGFGLAALVGIPAGFLVGRFNFMRSASEPVISLLRPVSPLAWLPIGLLVFRDADMAAIWVIFICSIWPMIINTAAGVRAVPQDYLNVARVLALSEWKIVTKILFPAVLPHILTGVRLAVGTAWLVIVAAEMLTGGIGIGFWVWDEWNNLSVEHILVAILVIGVVGLALEYALLWLAKRFSYGGAV</sequence>
<evidence type="ECO:0000256" key="10">
    <source>
        <dbReference type="RuleBase" id="RU363032"/>
    </source>
</evidence>
<feature type="transmembrane region" description="Helical" evidence="10">
    <location>
        <begin position="246"/>
        <end position="266"/>
    </location>
</feature>
<evidence type="ECO:0000259" key="12">
    <source>
        <dbReference type="PROSITE" id="PS50928"/>
    </source>
</evidence>
<dbReference type="PROSITE" id="PS50928">
    <property type="entry name" value="ABC_TM1"/>
    <property type="match status" value="1"/>
</dbReference>
<dbReference type="Gene3D" id="1.10.3720.10">
    <property type="entry name" value="MetI-like"/>
    <property type="match status" value="1"/>
</dbReference>
<evidence type="ECO:0000256" key="1">
    <source>
        <dbReference type="ARBA" id="ARBA00004533"/>
    </source>
</evidence>
<feature type="region of interest" description="Disordered" evidence="11">
    <location>
        <begin position="17"/>
        <end position="47"/>
    </location>
</feature>
<evidence type="ECO:0000256" key="3">
    <source>
        <dbReference type="ARBA" id="ARBA00022448"/>
    </source>
</evidence>
<evidence type="ECO:0000256" key="5">
    <source>
        <dbReference type="ARBA" id="ARBA00022519"/>
    </source>
</evidence>
<feature type="transmembrane region" description="Helical" evidence="10">
    <location>
        <begin position="55"/>
        <end position="76"/>
    </location>
</feature>
<dbReference type="EMBL" id="JAEKFT010000001">
    <property type="protein sequence ID" value="MBT0959592.1"/>
    <property type="molecule type" value="Genomic_DNA"/>
</dbReference>
<dbReference type="InterPro" id="IPR035906">
    <property type="entry name" value="MetI-like_sf"/>
</dbReference>
<dbReference type="PANTHER" id="PTHR30151">
    <property type="entry name" value="ALKANE SULFONATE ABC TRANSPORTER-RELATED, MEMBRANE SUBUNIT"/>
    <property type="match status" value="1"/>
</dbReference>
<dbReference type="FunFam" id="1.10.3720.10:FF:000003">
    <property type="entry name" value="Aliphatic sulfonate ABC transporter permease"/>
    <property type="match status" value="1"/>
</dbReference>
<keyword evidence="5" id="KW-0997">Cell inner membrane</keyword>
<dbReference type="GO" id="GO:0005886">
    <property type="term" value="C:plasma membrane"/>
    <property type="evidence" value="ECO:0007669"/>
    <property type="project" value="UniProtKB-SubCell"/>
</dbReference>
<protein>
    <submittedName>
        <fullName evidence="13">Nitrate ABC transporter permease</fullName>
    </submittedName>
</protein>
<evidence type="ECO:0000256" key="4">
    <source>
        <dbReference type="ARBA" id="ARBA00022475"/>
    </source>
</evidence>
<evidence type="ECO:0000313" key="14">
    <source>
        <dbReference type="Proteomes" id="UP000694660"/>
    </source>
</evidence>
<keyword evidence="7 10" id="KW-1133">Transmembrane helix</keyword>
<dbReference type="RefSeq" id="WP_214359357.1">
    <property type="nucleotide sequence ID" value="NZ_JAEKFT010000001.1"/>
</dbReference>
<evidence type="ECO:0000256" key="2">
    <source>
        <dbReference type="ARBA" id="ARBA00004651"/>
    </source>
</evidence>
<evidence type="ECO:0000256" key="9">
    <source>
        <dbReference type="ARBA" id="ARBA00023136"/>
    </source>
</evidence>
<keyword evidence="8" id="KW-0406">Ion transport</keyword>
<dbReference type="PANTHER" id="PTHR30151:SF7">
    <property type="entry name" value="NITRATE IMPORT PERMEASE PROTEIN NRTB"/>
    <property type="match status" value="1"/>
</dbReference>
<evidence type="ECO:0000313" key="13">
    <source>
        <dbReference type="EMBL" id="MBT0959592.1"/>
    </source>
</evidence>
<dbReference type="GO" id="GO:0042918">
    <property type="term" value="P:alkanesulfonate transmembrane transport"/>
    <property type="evidence" value="ECO:0007669"/>
    <property type="project" value="UniProtKB-ARBA"/>
</dbReference>
<feature type="transmembrane region" description="Helical" evidence="10">
    <location>
        <begin position="153"/>
        <end position="173"/>
    </location>
</feature>
<feature type="transmembrane region" description="Helical" evidence="10">
    <location>
        <begin position="122"/>
        <end position="141"/>
    </location>
</feature>
<evidence type="ECO:0000256" key="8">
    <source>
        <dbReference type="ARBA" id="ARBA00023065"/>
    </source>
</evidence>
<comment type="subcellular location">
    <subcellularLocation>
        <location evidence="1">Cell inner membrane</location>
    </subcellularLocation>
    <subcellularLocation>
        <location evidence="2 10">Cell membrane</location>
        <topology evidence="2 10">Multi-pass membrane protein</topology>
    </subcellularLocation>
</comment>
<keyword evidence="3 10" id="KW-0813">Transport</keyword>
<dbReference type="Pfam" id="PF00528">
    <property type="entry name" value="BPD_transp_1"/>
    <property type="match status" value="1"/>
</dbReference>
<keyword evidence="4" id="KW-1003">Cell membrane</keyword>
<dbReference type="Proteomes" id="UP000694660">
    <property type="component" value="Unassembled WGS sequence"/>
</dbReference>
<dbReference type="NCBIfam" id="TIGR01183">
    <property type="entry name" value="ntrB"/>
    <property type="match status" value="1"/>
</dbReference>
<dbReference type="GO" id="GO:0006811">
    <property type="term" value="P:monoatomic ion transport"/>
    <property type="evidence" value="ECO:0007669"/>
    <property type="project" value="UniProtKB-KW"/>
</dbReference>
<feature type="transmembrane region" description="Helical" evidence="10">
    <location>
        <begin position="179"/>
        <end position="200"/>
    </location>
</feature>
<feature type="compositionally biased region" description="Low complexity" evidence="11">
    <location>
        <begin position="19"/>
        <end position="38"/>
    </location>
</feature>
<dbReference type="GO" id="GO:0015112">
    <property type="term" value="F:nitrate transmembrane transporter activity"/>
    <property type="evidence" value="ECO:0007669"/>
    <property type="project" value="InterPro"/>
</dbReference>
<dbReference type="CDD" id="cd06261">
    <property type="entry name" value="TM_PBP2"/>
    <property type="match status" value="1"/>
</dbReference>
<keyword evidence="6 10" id="KW-0812">Transmembrane</keyword>
<keyword evidence="14" id="KW-1185">Reference proteome</keyword>
<feature type="domain" description="ABC transmembrane type-1" evidence="12">
    <location>
        <begin position="115"/>
        <end position="295"/>
    </location>
</feature>
<evidence type="ECO:0000256" key="7">
    <source>
        <dbReference type="ARBA" id="ARBA00022989"/>
    </source>
</evidence>
<comment type="caution">
    <text evidence="13">The sequence shown here is derived from an EMBL/GenBank/DDBJ whole genome shotgun (WGS) entry which is preliminary data.</text>
</comment>
<keyword evidence="9 10" id="KW-0472">Membrane</keyword>
<gene>
    <name evidence="13" type="primary">ntrB</name>
    <name evidence="13" type="ORF">I8J34_00285</name>
</gene>
<name>A0A944D6W0_DENI1</name>
<comment type="similarity">
    <text evidence="10">Belongs to the binding-protein-dependent transport system permease family.</text>
</comment>
<dbReference type="SUPFAM" id="SSF161098">
    <property type="entry name" value="MetI-like"/>
    <property type="match status" value="1"/>
</dbReference>
<dbReference type="AlphaFoldDB" id="A0A944D6W0"/>
<organism evidence="13 14">
    <name type="scientific">Denitromonas iodatirespirans</name>
    <dbReference type="NCBI Taxonomy" id="2795389"/>
    <lineage>
        <taxon>Bacteria</taxon>
        <taxon>Pseudomonadati</taxon>
        <taxon>Pseudomonadota</taxon>
        <taxon>Betaproteobacteria</taxon>
        <taxon>Rhodocyclales</taxon>
        <taxon>Zoogloeaceae</taxon>
        <taxon>Denitromonas</taxon>
    </lineage>
</organism>
<reference evidence="14" key="1">
    <citation type="journal article" date="2022" name="ISME J.">
        <title>Genetic and phylogenetic analysis of dissimilatory iodate-reducing bacteria identifies potential niches across the world's oceans.</title>
        <authorList>
            <person name="Reyes-Umana V."/>
            <person name="Henning Z."/>
            <person name="Lee K."/>
            <person name="Barnum T.P."/>
            <person name="Coates J.D."/>
        </authorList>
    </citation>
    <scope>NUCLEOTIDE SEQUENCE [LARGE SCALE GENOMIC DNA]</scope>
    <source>
        <strain evidence="14">IR12</strain>
    </source>
</reference>
<dbReference type="InterPro" id="IPR000515">
    <property type="entry name" value="MetI-like"/>
</dbReference>